<reference evidence="2" key="1">
    <citation type="submission" date="2016-05" db="EMBL/GenBank/DDBJ databases">
        <authorList>
            <person name="Lavstsen T."/>
            <person name="Jespersen J.S."/>
        </authorList>
    </citation>
    <scope>NUCLEOTIDE SEQUENCE</scope>
    <source>
        <tissue evidence="2">Brain</tissue>
    </source>
</reference>
<sequence>WSPPPSRSNCLVLTKGNLLSQEPNRRDEHKKAKTTRFPIQEKRKKKEEKDEGMYALMMHVFNFLNQLTGILTVKFGQLVANRANRAEILKRIFKWFEKIPSFFTDSN</sequence>
<gene>
    <name evidence="2" type="primary">Nfu_g_1_025669</name>
</gene>
<reference evidence="2" key="2">
    <citation type="submission" date="2016-06" db="EMBL/GenBank/DDBJ databases">
        <title>The genome of a short-lived fish provides insights into sex chromosome evolution and the genetic control of aging.</title>
        <authorList>
            <person name="Reichwald K."/>
            <person name="Felder M."/>
            <person name="Petzold A."/>
            <person name="Koch P."/>
            <person name="Groth M."/>
            <person name="Platzer M."/>
        </authorList>
    </citation>
    <scope>NUCLEOTIDE SEQUENCE</scope>
    <source>
        <tissue evidence="2">Brain</tissue>
    </source>
</reference>
<dbReference type="AlphaFoldDB" id="A0A1A8EPJ4"/>
<organism evidence="2">
    <name type="scientific">Nothobranchius korthausae</name>
    <dbReference type="NCBI Taxonomy" id="1143690"/>
    <lineage>
        <taxon>Eukaryota</taxon>
        <taxon>Metazoa</taxon>
        <taxon>Chordata</taxon>
        <taxon>Craniata</taxon>
        <taxon>Vertebrata</taxon>
        <taxon>Euteleostomi</taxon>
        <taxon>Actinopterygii</taxon>
        <taxon>Neopterygii</taxon>
        <taxon>Teleostei</taxon>
        <taxon>Neoteleostei</taxon>
        <taxon>Acanthomorphata</taxon>
        <taxon>Ovalentaria</taxon>
        <taxon>Atherinomorphae</taxon>
        <taxon>Cyprinodontiformes</taxon>
        <taxon>Nothobranchiidae</taxon>
        <taxon>Nothobranchius</taxon>
    </lineage>
</organism>
<dbReference type="EMBL" id="HAEB01001859">
    <property type="protein sequence ID" value="SBQ48385.1"/>
    <property type="molecule type" value="Transcribed_RNA"/>
</dbReference>
<name>A0A1A8EPJ4_9TELE</name>
<feature type="non-terminal residue" evidence="2">
    <location>
        <position position="1"/>
    </location>
</feature>
<feature type="region of interest" description="Disordered" evidence="1">
    <location>
        <begin position="21"/>
        <end position="48"/>
    </location>
</feature>
<protein>
    <submittedName>
        <fullName evidence="2">Uncharacterized protein</fullName>
    </submittedName>
</protein>
<accession>A0A1A8EPJ4</accession>
<evidence type="ECO:0000313" key="2">
    <source>
        <dbReference type="EMBL" id="SBQ48385.1"/>
    </source>
</evidence>
<proteinExistence type="predicted"/>
<evidence type="ECO:0000256" key="1">
    <source>
        <dbReference type="SAM" id="MobiDB-lite"/>
    </source>
</evidence>
<feature type="non-terminal residue" evidence="2">
    <location>
        <position position="107"/>
    </location>
</feature>